<keyword evidence="4" id="KW-1185">Reference proteome</keyword>
<evidence type="ECO:0000313" key="3">
    <source>
        <dbReference type="EMBL" id="PSK95209.1"/>
    </source>
</evidence>
<feature type="domain" description="Secretion system C-terminal sorting" evidence="2">
    <location>
        <begin position="225"/>
        <end position="297"/>
    </location>
</feature>
<dbReference type="SUPFAM" id="SSF49503">
    <property type="entry name" value="Cupredoxins"/>
    <property type="match status" value="1"/>
</dbReference>
<dbReference type="OrthoDB" id="849076at2"/>
<protein>
    <submittedName>
        <fullName evidence="3">Putative secreted protein (Por secretion system target)</fullName>
    </submittedName>
</protein>
<dbReference type="AlphaFoldDB" id="A0A2P8DDD5"/>
<organism evidence="3 4">
    <name type="scientific">Taibaiella chishuiensis</name>
    <dbReference type="NCBI Taxonomy" id="1434707"/>
    <lineage>
        <taxon>Bacteria</taxon>
        <taxon>Pseudomonadati</taxon>
        <taxon>Bacteroidota</taxon>
        <taxon>Chitinophagia</taxon>
        <taxon>Chitinophagales</taxon>
        <taxon>Chitinophagaceae</taxon>
        <taxon>Taibaiella</taxon>
    </lineage>
</organism>
<proteinExistence type="predicted"/>
<reference evidence="3 4" key="1">
    <citation type="submission" date="2018-03" db="EMBL/GenBank/DDBJ databases">
        <title>Genomic Encyclopedia of Type Strains, Phase III (KMG-III): the genomes of soil and plant-associated and newly described type strains.</title>
        <authorList>
            <person name="Whitman W."/>
        </authorList>
    </citation>
    <scope>NUCLEOTIDE SEQUENCE [LARGE SCALE GENOMIC DNA]</scope>
    <source>
        <strain evidence="3 4">CGMCC 1.12700</strain>
    </source>
</reference>
<dbReference type="Gene3D" id="2.60.40.420">
    <property type="entry name" value="Cupredoxins - blue copper proteins"/>
    <property type="match status" value="1"/>
</dbReference>
<feature type="signal peptide" evidence="1">
    <location>
        <begin position="1"/>
        <end position="23"/>
    </location>
</feature>
<dbReference type="InterPro" id="IPR026444">
    <property type="entry name" value="Secre_tail"/>
</dbReference>
<evidence type="ECO:0000259" key="2">
    <source>
        <dbReference type="Pfam" id="PF18962"/>
    </source>
</evidence>
<dbReference type="RefSeq" id="WP_106521872.1">
    <property type="nucleotide sequence ID" value="NZ_PYGD01000001.1"/>
</dbReference>
<accession>A0A2P8DDD5</accession>
<dbReference type="Proteomes" id="UP000240572">
    <property type="component" value="Unassembled WGS sequence"/>
</dbReference>
<dbReference type="EMBL" id="PYGD01000001">
    <property type="protein sequence ID" value="PSK95209.1"/>
    <property type="molecule type" value="Genomic_DNA"/>
</dbReference>
<dbReference type="Pfam" id="PF18962">
    <property type="entry name" value="Por_Secre_tail"/>
    <property type="match status" value="1"/>
</dbReference>
<evidence type="ECO:0000256" key="1">
    <source>
        <dbReference type="SAM" id="SignalP"/>
    </source>
</evidence>
<sequence length="300" mass="32551">MSSKLYTHLAAALLLLAATGARATILTIQVGGSSNSFTPSSATIVLGDTVRWQWAAGTHTTTSLGIPGGATAWNQPMTSSSTTYTYKPSQLGAYNYQCNPHAPGMAGTFTVTAPTPVKMGDLTSKIDAQGRAALAWTTYSEEQNRHFEIQRSADGFAFAQAGQLPSQAPGGNSTQKHDYRFTDPSPIVERAFYRLRQVDLDGKGSYSNVVFLALKGENDLQLHLHPNPVKDKLNIHIAGRIGKNAVIELVDINGKTIQTKVPDPDNTVMTVFDMSKMQPGQYLVQYKDDNQDITKKVTKE</sequence>
<feature type="chain" id="PRO_5015124653" evidence="1">
    <location>
        <begin position="24"/>
        <end position="300"/>
    </location>
</feature>
<dbReference type="InterPro" id="IPR008972">
    <property type="entry name" value="Cupredoxin"/>
</dbReference>
<name>A0A2P8DDD5_9BACT</name>
<gene>
    <name evidence="3" type="ORF">B0I18_1011375</name>
</gene>
<evidence type="ECO:0000313" key="4">
    <source>
        <dbReference type="Proteomes" id="UP000240572"/>
    </source>
</evidence>
<comment type="caution">
    <text evidence="3">The sequence shown here is derived from an EMBL/GenBank/DDBJ whole genome shotgun (WGS) entry which is preliminary data.</text>
</comment>
<dbReference type="NCBIfam" id="TIGR04183">
    <property type="entry name" value="Por_Secre_tail"/>
    <property type="match status" value="1"/>
</dbReference>
<keyword evidence="1" id="KW-0732">Signal</keyword>